<evidence type="ECO:0000256" key="7">
    <source>
        <dbReference type="ARBA" id="ARBA00022949"/>
    </source>
</evidence>
<evidence type="ECO:0000256" key="9">
    <source>
        <dbReference type="ARBA" id="ARBA00023136"/>
    </source>
</evidence>
<evidence type="ECO:0000256" key="4">
    <source>
        <dbReference type="ARBA" id="ARBA00022427"/>
    </source>
</evidence>
<dbReference type="Pfam" id="PF00822">
    <property type="entry name" value="PMP22_Claudin"/>
    <property type="match status" value="1"/>
</dbReference>
<keyword evidence="5" id="KW-1003">Cell membrane</keyword>
<evidence type="ECO:0000256" key="8">
    <source>
        <dbReference type="ARBA" id="ARBA00022989"/>
    </source>
</evidence>
<keyword evidence="4" id="KW-0796">Tight junction</keyword>
<feature type="transmembrane region" description="Helical" evidence="11">
    <location>
        <begin position="250"/>
        <end position="271"/>
    </location>
</feature>
<dbReference type="EMBL" id="JAINUF010000006">
    <property type="protein sequence ID" value="KAJ8356121.1"/>
    <property type="molecule type" value="Genomic_DNA"/>
</dbReference>
<feature type="compositionally biased region" description="Low complexity" evidence="10">
    <location>
        <begin position="338"/>
        <end position="351"/>
    </location>
</feature>
<keyword evidence="8 11" id="KW-1133">Transmembrane helix</keyword>
<keyword evidence="9 11" id="KW-0472">Membrane</keyword>
<feature type="transmembrane region" description="Helical" evidence="11">
    <location>
        <begin position="283"/>
        <end position="305"/>
    </location>
</feature>
<comment type="subcellular location">
    <subcellularLocation>
        <location evidence="1">Cell junction</location>
        <location evidence="1">Tight junction</location>
    </subcellularLocation>
    <subcellularLocation>
        <location evidence="2">Cell membrane</location>
        <topology evidence="2">Multi-pass membrane protein</topology>
    </subcellularLocation>
</comment>
<evidence type="ECO:0000313" key="13">
    <source>
        <dbReference type="Proteomes" id="UP001152622"/>
    </source>
</evidence>
<comment type="similarity">
    <text evidence="3">Belongs to the claudin family.</text>
</comment>
<keyword evidence="13" id="KW-1185">Reference proteome</keyword>
<comment type="caution">
    <text evidence="12">The sequence shown here is derived from an EMBL/GenBank/DDBJ whole genome shotgun (WGS) entry which is preliminary data.</text>
</comment>
<evidence type="ECO:0000256" key="1">
    <source>
        <dbReference type="ARBA" id="ARBA00004435"/>
    </source>
</evidence>
<protein>
    <submittedName>
        <fullName evidence="12">Uncharacterized protein</fullName>
    </submittedName>
</protein>
<dbReference type="AlphaFoldDB" id="A0A9Q1FDC8"/>
<dbReference type="GO" id="GO:0005886">
    <property type="term" value="C:plasma membrane"/>
    <property type="evidence" value="ECO:0007669"/>
    <property type="project" value="UniProtKB-SubCell"/>
</dbReference>
<dbReference type="InterPro" id="IPR004031">
    <property type="entry name" value="PMP22/EMP/MP20/Claudin"/>
</dbReference>
<keyword evidence="7" id="KW-0965">Cell junction</keyword>
<feature type="region of interest" description="Disordered" evidence="10">
    <location>
        <begin position="435"/>
        <end position="485"/>
    </location>
</feature>
<accession>A0A9Q1FDC8</accession>
<dbReference type="PRINTS" id="PR01077">
    <property type="entry name" value="CLAUDIN"/>
</dbReference>
<evidence type="ECO:0000256" key="10">
    <source>
        <dbReference type="SAM" id="MobiDB-lite"/>
    </source>
</evidence>
<name>A0A9Q1FDC8_SYNKA</name>
<keyword evidence="6 11" id="KW-0812">Transmembrane</keyword>
<organism evidence="12 13">
    <name type="scientific">Synaphobranchus kaupii</name>
    <name type="common">Kaup's arrowtooth eel</name>
    <dbReference type="NCBI Taxonomy" id="118154"/>
    <lineage>
        <taxon>Eukaryota</taxon>
        <taxon>Metazoa</taxon>
        <taxon>Chordata</taxon>
        <taxon>Craniata</taxon>
        <taxon>Vertebrata</taxon>
        <taxon>Euteleostomi</taxon>
        <taxon>Actinopterygii</taxon>
        <taxon>Neopterygii</taxon>
        <taxon>Teleostei</taxon>
        <taxon>Anguilliformes</taxon>
        <taxon>Synaphobranchidae</taxon>
        <taxon>Synaphobranchus</taxon>
    </lineage>
</organism>
<feature type="region of interest" description="Disordered" evidence="10">
    <location>
        <begin position="336"/>
        <end position="355"/>
    </location>
</feature>
<dbReference type="Proteomes" id="UP001152622">
    <property type="component" value="Chromosome 6"/>
</dbReference>
<evidence type="ECO:0000256" key="6">
    <source>
        <dbReference type="ARBA" id="ARBA00022692"/>
    </source>
</evidence>
<gene>
    <name evidence="12" type="ORF">SKAU_G00189150</name>
</gene>
<sequence>MGRNRKTVRPVEYNAMGRARLTGPAFLPLAEDWLLLPGSPARRPTAEPGSHAAQGETLARRVSRTWNSLRSTCGHLRGGGGGESFCPGCSISQQHTVGQRDEGQAVLRNHCKQPDVPPSPPHTSQKPGDREASGPLVGEPGGGGAEDRPAVGEARATGGWRGRRTGWRPPACRSSPSSSPCWASSGRRWPPCCQLEGERRRGLQHHPPPSPRCRACGWTAPGTAPACSAAPSSIRCCRCPPYLQTARTTMVLSCVLAALGLCLASLGLKCTRWGGGRQAKGRTAVAGGACFLLAGLLCLVPASWFTNEVIASFLDSQRAPRAASSSRAGPCTWPSCPPGSCSPGGPSSARPARGRGRGLHDLLLSSFDKLQKQPPQDQLRQISCARISCTRISNMAARCSHLLLPRTTRLATACRIRVASRLLCGNLSQPWHGPGTGLSHGPPFAPCADSSHARPDGTGQPWPRPARTLPASRLPGETIARDPWENAGRAVTWETVASKQNNNYNKKY</sequence>
<reference evidence="12" key="1">
    <citation type="journal article" date="2023" name="Science">
        <title>Genome structures resolve the early diversification of teleost fishes.</title>
        <authorList>
            <person name="Parey E."/>
            <person name="Louis A."/>
            <person name="Montfort J."/>
            <person name="Bouchez O."/>
            <person name="Roques C."/>
            <person name="Iampietro C."/>
            <person name="Lluch J."/>
            <person name="Castinel A."/>
            <person name="Donnadieu C."/>
            <person name="Desvignes T."/>
            <person name="Floi Bucao C."/>
            <person name="Jouanno E."/>
            <person name="Wen M."/>
            <person name="Mejri S."/>
            <person name="Dirks R."/>
            <person name="Jansen H."/>
            <person name="Henkel C."/>
            <person name="Chen W.J."/>
            <person name="Zahm M."/>
            <person name="Cabau C."/>
            <person name="Klopp C."/>
            <person name="Thompson A.W."/>
            <person name="Robinson-Rechavi M."/>
            <person name="Braasch I."/>
            <person name="Lecointre G."/>
            <person name="Bobe J."/>
            <person name="Postlethwait J.H."/>
            <person name="Berthelot C."/>
            <person name="Roest Crollius H."/>
            <person name="Guiguen Y."/>
        </authorList>
    </citation>
    <scope>NUCLEOTIDE SEQUENCE</scope>
    <source>
        <strain evidence="12">WJC10195</strain>
    </source>
</reference>
<evidence type="ECO:0000256" key="11">
    <source>
        <dbReference type="SAM" id="Phobius"/>
    </source>
</evidence>
<evidence type="ECO:0000256" key="5">
    <source>
        <dbReference type="ARBA" id="ARBA00022475"/>
    </source>
</evidence>
<dbReference type="PANTHER" id="PTHR12002">
    <property type="entry name" value="CLAUDIN"/>
    <property type="match status" value="1"/>
</dbReference>
<evidence type="ECO:0000256" key="3">
    <source>
        <dbReference type="ARBA" id="ARBA00008295"/>
    </source>
</evidence>
<dbReference type="Gene3D" id="1.20.140.150">
    <property type="match status" value="1"/>
</dbReference>
<dbReference type="GO" id="GO:0005198">
    <property type="term" value="F:structural molecule activity"/>
    <property type="evidence" value="ECO:0007669"/>
    <property type="project" value="InterPro"/>
</dbReference>
<dbReference type="InterPro" id="IPR006187">
    <property type="entry name" value="Claudin"/>
</dbReference>
<evidence type="ECO:0000256" key="2">
    <source>
        <dbReference type="ARBA" id="ARBA00004651"/>
    </source>
</evidence>
<proteinExistence type="inferred from homology"/>
<feature type="compositionally biased region" description="Low complexity" evidence="10">
    <location>
        <begin position="167"/>
        <end position="185"/>
    </location>
</feature>
<feature type="region of interest" description="Disordered" evidence="10">
    <location>
        <begin position="110"/>
        <end position="187"/>
    </location>
</feature>
<evidence type="ECO:0000313" key="12">
    <source>
        <dbReference type="EMBL" id="KAJ8356121.1"/>
    </source>
</evidence>
<dbReference type="GO" id="GO:0005923">
    <property type="term" value="C:bicellular tight junction"/>
    <property type="evidence" value="ECO:0007669"/>
    <property type="project" value="UniProtKB-SubCell"/>
</dbReference>